<evidence type="ECO:0000256" key="3">
    <source>
        <dbReference type="ARBA" id="ARBA00023125"/>
    </source>
</evidence>
<evidence type="ECO:0000313" key="7">
    <source>
        <dbReference type="EMBL" id="KAH7522433.1"/>
    </source>
</evidence>
<evidence type="ECO:0000256" key="1">
    <source>
        <dbReference type="ARBA" id="ARBA00004123"/>
    </source>
</evidence>
<name>A0A978V500_ZIZJJ</name>
<comment type="caution">
    <text evidence="7">The sequence shown here is derived from an EMBL/GenBank/DDBJ whole genome shotgun (WGS) entry which is preliminary data.</text>
</comment>
<dbReference type="PRINTS" id="PR00404">
    <property type="entry name" value="MADSDOMAIN"/>
</dbReference>
<dbReference type="Pfam" id="PF00319">
    <property type="entry name" value="SRF-TF"/>
    <property type="match status" value="1"/>
</dbReference>
<dbReference type="PROSITE" id="PS50066">
    <property type="entry name" value="MADS_BOX_2"/>
    <property type="match status" value="1"/>
</dbReference>
<evidence type="ECO:0000259" key="6">
    <source>
        <dbReference type="PROSITE" id="PS50066"/>
    </source>
</evidence>
<dbReference type="Gene3D" id="3.40.1810.10">
    <property type="entry name" value="Transcription factor, MADS-box"/>
    <property type="match status" value="1"/>
</dbReference>
<dbReference type="InterPro" id="IPR036879">
    <property type="entry name" value="TF_MADSbox_sf"/>
</dbReference>
<dbReference type="InterPro" id="IPR002100">
    <property type="entry name" value="TF_MADSbox"/>
</dbReference>
<feature type="domain" description="MADS-box" evidence="6">
    <location>
        <begin position="1"/>
        <end position="52"/>
    </location>
</feature>
<dbReference type="OrthoDB" id="601557at2759"/>
<dbReference type="GO" id="GO:0005634">
    <property type="term" value="C:nucleus"/>
    <property type="evidence" value="ECO:0007669"/>
    <property type="project" value="UniProtKB-SubCell"/>
</dbReference>
<reference evidence="7" key="1">
    <citation type="journal article" date="2021" name="Front. Plant Sci.">
        <title>Chromosome-Scale Genome Assembly for Chinese Sour Jujube and Insights Into Its Genome Evolution and Domestication Signature.</title>
        <authorList>
            <person name="Shen L.-Y."/>
            <person name="Luo H."/>
            <person name="Wang X.-L."/>
            <person name="Wang X.-M."/>
            <person name="Qiu X.-J."/>
            <person name="Liu H."/>
            <person name="Zhou S.-S."/>
            <person name="Jia K.-H."/>
            <person name="Nie S."/>
            <person name="Bao Y.-T."/>
            <person name="Zhang R.-G."/>
            <person name="Yun Q.-Z."/>
            <person name="Chai Y.-H."/>
            <person name="Lu J.-Y."/>
            <person name="Li Y."/>
            <person name="Zhao S.-W."/>
            <person name="Mao J.-F."/>
            <person name="Jia S.-G."/>
            <person name="Mao Y.-M."/>
        </authorList>
    </citation>
    <scope>NUCLEOTIDE SEQUENCE</scope>
    <source>
        <strain evidence="7">AT0</strain>
        <tissue evidence="7">Leaf</tissue>
    </source>
</reference>
<dbReference type="PANTHER" id="PTHR11945">
    <property type="entry name" value="MADS BOX PROTEIN"/>
    <property type="match status" value="1"/>
</dbReference>
<dbReference type="CDD" id="cd00266">
    <property type="entry name" value="MADS_SRF_like"/>
    <property type="match status" value="1"/>
</dbReference>
<keyword evidence="3" id="KW-0238">DNA-binding</keyword>
<protein>
    <recommendedName>
        <fullName evidence="6">MADS-box domain-containing protein</fullName>
    </recommendedName>
</protein>
<dbReference type="InterPro" id="IPR033897">
    <property type="entry name" value="SRF-like_MADS-box"/>
</dbReference>
<evidence type="ECO:0000256" key="5">
    <source>
        <dbReference type="ARBA" id="ARBA00023242"/>
    </source>
</evidence>
<keyword evidence="2" id="KW-0805">Transcription regulation</keyword>
<dbReference type="SMART" id="SM00432">
    <property type="entry name" value="MADS"/>
    <property type="match status" value="1"/>
</dbReference>
<dbReference type="PANTHER" id="PTHR11945:SF176">
    <property type="entry name" value="MADS-BOX TRANSCRIPTION FACTOR FAMILY PROTEIN"/>
    <property type="match status" value="1"/>
</dbReference>
<proteinExistence type="predicted"/>
<evidence type="ECO:0000256" key="2">
    <source>
        <dbReference type="ARBA" id="ARBA00023015"/>
    </source>
</evidence>
<evidence type="ECO:0000313" key="8">
    <source>
        <dbReference type="Proteomes" id="UP000813462"/>
    </source>
</evidence>
<accession>A0A978V500</accession>
<dbReference type="GO" id="GO:0046983">
    <property type="term" value="F:protein dimerization activity"/>
    <property type="evidence" value="ECO:0007669"/>
    <property type="project" value="InterPro"/>
</dbReference>
<evidence type="ECO:0000256" key="4">
    <source>
        <dbReference type="ARBA" id="ARBA00023163"/>
    </source>
</evidence>
<comment type="subcellular location">
    <subcellularLocation>
        <location evidence="1">Nucleus</location>
    </subcellularLocation>
</comment>
<organism evidence="7 8">
    <name type="scientific">Ziziphus jujuba var. spinosa</name>
    <dbReference type="NCBI Taxonomy" id="714518"/>
    <lineage>
        <taxon>Eukaryota</taxon>
        <taxon>Viridiplantae</taxon>
        <taxon>Streptophyta</taxon>
        <taxon>Embryophyta</taxon>
        <taxon>Tracheophyta</taxon>
        <taxon>Spermatophyta</taxon>
        <taxon>Magnoliopsida</taxon>
        <taxon>eudicotyledons</taxon>
        <taxon>Gunneridae</taxon>
        <taxon>Pentapetalae</taxon>
        <taxon>rosids</taxon>
        <taxon>fabids</taxon>
        <taxon>Rosales</taxon>
        <taxon>Rhamnaceae</taxon>
        <taxon>Paliureae</taxon>
        <taxon>Ziziphus</taxon>
    </lineage>
</organism>
<dbReference type="SUPFAM" id="SSF55455">
    <property type="entry name" value="SRF-like"/>
    <property type="match status" value="1"/>
</dbReference>
<dbReference type="AlphaFoldDB" id="A0A978V500"/>
<keyword evidence="5" id="KW-0539">Nucleus</keyword>
<dbReference type="GO" id="GO:0000978">
    <property type="term" value="F:RNA polymerase II cis-regulatory region sequence-specific DNA binding"/>
    <property type="evidence" value="ECO:0007669"/>
    <property type="project" value="TreeGrafter"/>
</dbReference>
<dbReference type="EMBL" id="JAEACU010000007">
    <property type="protein sequence ID" value="KAH7522433.1"/>
    <property type="molecule type" value="Genomic_DNA"/>
</dbReference>
<sequence length="350" mass="40236">MGRGKLKMELIENEKSRRLTFQKRKKGLTKKCSELSTLCGIDVCTIIYGPNNHTKDPSVELETWPKDHNEVIRIIQRYQAATIYKPPKKSSNLSDFYIERKKNIDSKIDKLRKAKYPISDELITHYCASSGDHQLGLLLRRLDLKIEAVKRMIEFRKHNQVINYNPHDHVDHLFDQKFVPFNNNNIPQLDQMVRSVPMPQYVYPNPMIDHNQMRMMMMMNDQAAASGYDHHQNVAAGTSSSSDSVVDYNQFSLYSNNPLSSGGVTGLFDPTVGMVENYMLLNNIGNNSIPSSSTSQYCQQQQPLQMMPIMQYYPSSMELPGIPSQMNVSDHKGKSHFDEITDFYLKNEKL</sequence>
<keyword evidence="4" id="KW-0804">Transcription</keyword>
<gene>
    <name evidence="7" type="ORF">FEM48_Zijuj07G0137900</name>
</gene>
<dbReference type="Proteomes" id="UP000813462">
    <property type="component" value="Unassembled WGS sequence"/>
</dbReference>
<dbReference type="GO" id="GO:0000981">
    <property type="term" value="F:DNA-binding transcription factor activity, RNA polymerase II-specific"/>
    <property type="evidence" value="ECO:0007669"/>
    <property type="project" value="InterPro"/>
</dbReference>
<dbReference type="GO" id="GO:0045944">
    <property type="term" value="P:positive regulation of transcription by RNA polymerase II"/>
    <property type="evidence" value="ECO:0007669"/>
    <property type="project" value="InterPro"/>
</dbReference>